<evidence type="ECO:0000313" key="2">
    <source>
        <dbReference type="Proteomes" id="UP000193218"/>
    </source>
</evidence>
<dbReference type="SUPFAM" id="SSF52047">
    <property type="entry name" value="RNI-like"/>
    <property type="match status" value="1"/>
</dbReference>
<organism evidence="1 2">
    <name type="scientific">Kockovaella imperatae</name>
    <dbReference type="NCBI Taxonomy" id="4999"/>
    <lineage>
        <taxon>Eukaryota</taxon>
        <taxon>Fungi</taxon>
        <taxon>Dikarya</taxon>
        <taxon>Basidiomycota</taxon>
        <taxon>Agaricomycotina</taxon>
        <taxon>Tremellomycetes</taxon>
        <taxon>Tremellales</taxon>
        <taxon>Cuniculitremaceae</taxon>
        <taxon>Kockovaella</taxon>
    </lineage>
</organism>
<dbReference type="EMBL" id="NBSH01000004">
    <property type="protein sequence ID" value="ORX38350.1"/>
    <property type="molecule type" value="Genomic_DNA"/>
</dbReference>
<dbReference type="AlphaFoldDB" id="A0A1Y1UJW2"/>
<reference evidence="1 2" key="1">
    <citation type="submission" date="2017-03" db="EMBL/GenBank/DDBJ databases">
        <title>Widespread Adenine N6-methylation of Active Genes in Fungi.</title>
        <authorList>
            <consortium name="DOE Joint Genome Institute"/>
            <person name="Mondo S.J."/>
            <person name="Dannebaum R.O."/>
            <person name="Kuo R.C."/>
            <person name="Louie K.B."/>
            <person name="Bewick A.J."/>
            <person name="Labutti K."/>
            <person name="Haridas S."/>
            <person name="Kuo A."/>
            <person name="Salamov A."/>
            <person name="Ahrendt S.R."/>
            <person name="Lau R."/>
            <person name="Bowen B.P."/>
            <person name="Lipzen A."/>
            <person name="Sullivan W."/>
            <person name="Andreopoulos W.B."/>
            <person name="Clum A."/>
            <person name="Lindquist E."/>
            <person name="Daum C."/>
            <person name="Northen T.R."/>
            <person name="Ramamoorthy G."/>
            <person name="Schmitz R.J."/>
            <person name="Gryganskyi A."/>
            <person name="Culley D."/>
            <person name="Magnuson J."/>
            <person name="James T.Y."/>
            <person name="O'Malley M.A."/>
            <person name="Stajich J.E."/>
            <person name="Spatafora J.W."/>
            <person name="Visel A."/>
            <person name="Grigoriev I.V."/>
        </authorList>
    </citation>
    <scope>NUCLEOTIDE SEQUENCE [LARGE SCALE GENOMIC DNA]</scope>
    <source>
        <strain evidence="1 2">NRRL Y-17943</strain>
    </source>
</reference>
<dbReference type="GeneID" id="33557100"/>
<dbReference type="OrthoDB" id="2563704at2759"/>
<keyword evidence="2" id="KW-1185">Reference proteome</keyword>
<proteinExistence type="predicted"/>
<sequence length="546" mass="61805">MIMSRSSNGMARNLIDLPSSVHDQIARELAPSCALSLALTHASLGPAAQSAIWSELNISLQRSFLPRQLPYEWTRPLGGNKLYKIRQHQTWNHPSKYIDALESYFVHLAAHLREDPRRAKAVRSISIDSDRLLHVRFADVLKLVAPTLKRLEFICVDVPHLTAVSPQSAFPTVRQLFESNLQIHLDRLTHLSLPLAPCWDTTIQTVLRRTPNLESLVLTPENPYSGGWGESTIFEDSNLNEPWTTLPCLRRLEITEFALPLLPLLEALIRAAPDLEWLSLQDACRRMTDVVAGIVLDYIATSLKLKYLAIPRRGLTDEQCKKLPRSVVEISTMESTRPWGIPQLEATTIPPIPSMQLFHSHARVSDQDQCLVWTWHEGTCALPAPLRPISPELLQAIGNASDLLMIELSGTSDDEWAFPTSETEWEDSLPTSKAHPLQRAVFIRTYTRNSDQTAEAEMNAEQPEEVFTHCRSYYAEHCLIENDQLLRAQCMWEEHLDYCGSAVPGDILARVYDLLGENAGWTRPGRGLELPEEAWDLLKDWKRSVD</sequence>
<evidence type="ECO:0008006" key="3">
    <source>
        <dbReference type="Google" id="ProtNLM"/>
    </source>
</evidence>
<gene>
    <name evidence="1" type="ORF">BD324DRAFT_620507</name>
</gene>
<dbReference type="Proteomes" id="UP000193218">
    <property type="component" value="Unassembled WGS sequence"/>
</dbReference>
<dbReference type="InterPro" id="IPR032675">
    <property type="entry name" value="LRR_dom_sf"/>
</dbReference>
<comment type="caution">
    <text evidence="1">The sequence shown here is derived from an EMBL/GenBank/DDBJ whole genome shotgun (WGS) entry which is preliminary data.</text>
</comment>
<accession>A0A1Y1UJW2</accession>
<name>A0A1Y1UJW2_9TREE</name>
<evidence type="ECO:0000313" key="1">
    <source>
        <dbReference type="EMBL" id="ORX38350.1"/>
    </source>
</evidence>
<dbReference type="RefSeq" id="XP_021872272.1">
    <property type="nucleotide sequence ID" value="XM_022015292.1"/>
</dbReference>
<dbReference type="Gene3D" id="3.80.10.10">
    <property type="entry name" value="Ribonuclease Inhibitor"/>
    <property type="match status" value="1"/>
</dbReference>
<protein>
    <recommendedName>
        <fullName evidence="3">F-box domain-containing protein</fullName>
    </recommendedName>
</protein>
<dbReference type="InParanoid" id="A0A1Y1UJW2"/>